<dbReference type="Pfam" id="PF00400">
    <property type="entry name" value="WD40"/>
    <property type="match status" value="2"/>
</dbReference>
<feature type="repeat" description="WD" evidence="3">
    <location>
        <begin position="253"/>
        <end position="297"/>
    </location>
</feature>
<evidence type="ECO:0000313" key="5">
    <source>
        <dbReference type="EMBL" id="KAK6141341.1"/>
    </source>
</evidence>
<sequence>MLFASASLDKTLIVYSTETLSQISHLIGHSEGISDLAWSSDSTYICSASDDRTLRIWDARAAECVKTLKGHTDPVFCVNFNPQSNLIVSGSYDETVRVWDVKTGKALHVIRAHTLPVTSVHFNRDGSLIVSGSYDGSCKIWDTATGALLKTLIDEKVPAVSFAKFSPNGKFILVGTLDDTLGNPTFGKYGVVLSQLSSFFRQRDTLFLLSFLFSIKFYPVVCPLLPFLYFNDLFPRSASEAMELLSGKFLKIYTGHVNRVYCIMPTFSVSGEKYIVSGSEDKCVYLWDLQGKNLVQKLEGHTDTVVSVSCHPTVNMIVSAGLDNDRTVRVWVQD</sequence>
<dbReference type="InterPro" id="IPR059122">
    <property type="entry name" value="Beta-prop_WDR5-like"/>
</dbReference>
<dbReference type="PRINTS" id="PR00320">
    <property type="entry name" value="GPROTEINBRPT"/>
</dbReference>
<name>A0ABR0W3U5_REHGL</name>
<dbReference type="PROSITE" id="PS50082">
    <property type="entry name" value="WD_REPEATS_2"/>
    <property type="match status" value="4"/>
</dbReference>
<comment type="caution">
    <text evidence="5">The sequence shown here is derived from an EMBL/GenBank/DDBJ whole genome shotgun (WGS) entry which is preliminary data.</text>
</comment>
<evidence type="ECO:0000259" key="4">
    <source>
        <dbReference type="Pfam" id="PF25175"/>
    </source>
</evidence>
<protein>
    <recommendedName>
        <fullName evidence="4">WDR5-like beta-propeller domain-containing protein</fullName>
    </recommendedName>
</protein>
<proteinExistence type="predicted"/>
<dbReference type="PROSITE" id="PS50294">
    <property type="entry name" value="WD_REPEATS_REGION"/>
    <property type="match status" value="3"/>
</dbReference>
<gene>
    <name evidence="5" type="ORF">DH2020_024920</name>
</gene>
<feature type="repeat" description="WD" evidence="3">
    <location>
        <begin position="26"/>
        <end position="67"/>
    </location>
</feature>
<dbReference type="EMBL" id="JABTTQ020000151">
    <property type="protein sequence ID" value="KAK6141341.1"/>
    <property type="molecule type" value="Genomic_DNA"/>
</dbReference>
<dbReference type="Proteomes" id="UP001318860">
    <property type="component" value="Unassembled WGS sequence"/>
</dbReference>
<dbReference type="PANTHER" id="PTHR22847">
    <property type="entry name" value="WD40 REPEAT PROTEIN"/>
    <property type="match status" value="1"/>
</dbReference>
<keyword evidence="6" id="KW-1185">Reference proteome</keyword>
<feature type="repeat" description="WD" evidence="3">
    <location>
        <begin position="110"/>
        <end position="151"/>
    </location>
</feature>
<keyword evidence="2" id="KW-0677">Repeat</keyword>
<dbReference type="InterPro" id="IPR036322">
    <property type="entry name" value="WD40_repeat_dom_sf"/>
</dbReference>
<feature type="domain" description="WDR5-like beta-propeller" evidence="4">
    <location>
        <begin position="2"/>
        <end position="181"/>
    </location>
</feature>
<organism evidence="5 6">
    <name type="scientific">Rehmannia glutinosa</name>
    <name type="common">Chinese foxglove</name>
    <dbReference type="NCBI Taxonomy" id="99300"/>
    <lineage>
        <taxon>Eukaryota</taxon>
        <taxon>Viridiplantae</taxon>
        <taxon>Streptophyta</taxon>
        <taxon>Embryophyta</taxon>
        <taxon>Tracheophyta</taxon>
        <taxon>Spermatophyta</taxon>
        <taxon>Magnoliopsida</taxon>
        <taxon>eudicotyledons</taxon>
        <taxon>Gunneridae</taxon>
        <taxon>Pentapetalae</taxon>
        <taxon>asterids</taxon>
        <taxon>lamiids</taxon>
        <taxon>Lamiales</taxon>
        <taxon>Orobanchaceae</taxon>
        <taxon>Rehmannieae</taxon>
        <taxon>Rehmannia</taxon>
    </lineage>
</organism>
<dbReference type="InterPro" id="IPR015943">
    <property type="entry name" value="WD40/YVTN_repeat-like_dom_sf"/>
</dbReference>
<evidence type="ECO:0000256" key="3">
    <source>
        <dbReference type="PROSITE-ProRule" id="PRU00221"/>
    </source>
</evidence>
<evidence type="ECO:0000256" key="2">
    <source>
        <dbReference type="ARBA" id="ARBA00022737"/>
    </source>
</evidence>
<dbReference type="PANTHER" id="PTHR22847:SF684">
    <property type="entry name" value="COMPASS-LIKE H3K4 HISTONE METHYLASE COMPONENT WDR5B"/>
    <property type="match status" value="1"/>
</dbReference>
<feature type="repeat" description="WD" evidence="3">
    <location>
        <begin position="68"/>
        <end position="109"/>
    </location>
</feature>
<evidence type="ECO:0000256" key="1">
    <source>
        <dbReference type="ARBA" id="ARBA00022574"/>
    </source>
</evidence>
<dbReference type="InterPro" id="IPR019775">
    <property type="entry name" value="WD40_repeat_CS"/>
</dbReference>
<keyword evidence="1 3" id="KW-0853">WD repeat</keyword>
<reference evidence="5 6" key="1">
    <citation type="journal article" date="2021" name="Comput. Struct. Biotechnol. J.">
        <title>De novo genome assembly of the potent medicinal plant Rehmannia glutinosa using nanopore technology.</title>
        <authorList>
            <person name="Ma L."/>
            <person name="Dong C."/>
            <person name="Song C."/>
            <person name="Wang X."/>
            <person name="Zheng X."/>
            <person name="Niu Y."/>
            <person name="Chen S."/>
            <person name="Feng W."/>
        </authorList>
    </citation>
    <scope>NUCLEOTIDE SEQUENCE [LARGE SCALE GENOMIC DNA]</scope>
    <source>
        <strain evidence="5">DH-2019</strain>
    </source>
</reference>
<dbReference type="CDD" id="cd00200">
    <property type="entry name" value="WD40"/>
    <property type="match status" value="1"/>
</dbReference>
<dbReference type="PROSITE" id="PS00678">
    <property type="entry name" value="WD_REPEATS_1"/>
    <property type="match status" value="3"/>
</dbReference>
<dbReference type="InterPro" id="IPR001680">
    <property type="entry name" value="WD40_rpt"/>
</dbReference>
<evidence type="ECO:0000313" key="6">
    <source>
        <dbReference type="Proteomes" id="UP001318860"/>
    </source>
</evidence>
<dbReference type="SMART" id="SM00320">
    <property type="entry name" value="WD40"/>
    <property type="match status" value="5"/>
</dbReference>
<dbReference type="Gene3D" id="2.130.10.10">
    <property type="entry name" value="YVTN repeat-like/Quinoprotein amine dehydrogenase"/>
    <property type="match status" value="2"/>
</dbReference>
<dbReference type="SUPFAM" id="SSF50978">
    <property type="entry name" value="WD40 repeat-like"/>
    <property type="match status" value="1"/>
</dbReference>
<dbReference type="Pfam" id="PF25175">
    <property type="entry name" value="Beta-prop_WDR5"/>
    <property type="match status" value="1"/>
</dbReference>
<dbReference type="InterPro" id="IPR020472">
    <property type="entry name" value="WD40_PAC1"/>
</dbReference>
<accession>A0ABR0W3U5</accession>